<dbReference type="PANTHER" id="PTHR35788:SF1">
    <property type="entry name" value="EXPORTED PROTEIN"/>
    <property type="match status" value="1"/>
</dbReference>
<accession>A0AAX3X0G5</accession>
<protein>
    <submittedName>
        <fullName evidence="4">VanW family protein</fullName>
    </submittedName>
</protein>
<dbReference type="Pfam" id="PF04294">
    <property type="entry name" value="VanW"/>
    <property type="match status" value="1"/>
</dbReference>
<dbReference type="EMBL" id="CP126101">
    <property type="protein sequence ID" value="WHY52887.1"/>
    <property type="molecule type" value="Genomic_DNA"/>
</dbReference>
<evidence type="ECO:0000259" key="3">
    <source>
        <dbReference type="PROSITE" id="PS51109"/>
    </source>
</evidence>
<dbReference type="PROSITE" id="PS51109">
    <property type="entry name" value="G5"/>
    <property type="match status" value="1"/>
</dbReference>
<organism evidence="4 5">
    <name type="scientific">Lysinibacillus pakistanensis</name>
    <dbReference type="NCBI Taxonomy" id="759811"/>
    <lineage>
        <taxon>Bacteria</taxon>
        <taxon>Bacillati</taxon>
        <taxon>Bacillota</taxon>
        <taxon>Bacilli</taxon>
        <taxon>Bacillales</taxon>
        <taxon>Bacillaceae</taxon>
        <taxon>Lysinibacillus</taxon>
    </lineage>
</organism>
<evidence type="ECO:0000313" key="5">
    <source>
        <dbReference type="Proteomes" id="UP001178322"/>
    </source>
</evidence>
<dbReference type="AlphaFoldDB" id="A0AAX3X0G5"/>
<dbReference type="RefSeq" id="WP_283871276.1">
    <property type="nucleotide sequence ID" value="NZ_CP126101.1"/>
</dbReference>
<dbReference type="InterPro" id="IPR007391">
    <property type="entry name" value="Vancomycin_resist_VanW"/>
</dbReference>
<dbReference type="SMART" id="SM01208">
    <property type="entry name" value="G5"/>
    <property type="match status" value="1"/>
</dbReference>
<evidence type="ECO:0000256" key="2">
    <source>
        <dbReference type="SAM" id="MobiDB-lite"/>
    </source>
</evidence>
<gene>
    <name evidence="4" type="ORF">QNH24_06505</name>
</gene>
<dbReference type="Proteomes" id="UP001178322">
    <property type="component" value="Chromosome"/>
</dbReference>
<proteinExistence type="predicted"/>
<feature type="domain" description="G5" evidence="3">
    <location>
        <begin position="301"/>
        <end position="380"/>
    </location>
</feature>
<dbReference type="InterPro" id="IPR052913">
    <property type="entry name" value="Glycopeptide_resist_protein"/>
</dbReference>
<dbReference type="Gene3D" id="2.20.230.10">
    <property type="entry name" value="Resuscitation-promoting factor rpfb"/>
    <property type="match status" value="1"/>
</dbReference>
<evidence type="ECO:0000313" key="4">
    <source>
        <dbReference type="EMBL" id="WHY52887.1"/>
    </source>
</evidence>
<dbReference type="PANTHER" id="PTHR35788">
    <property type="entry name" value="EXPORTED PROTEIN-RELATED"/>
    <property type="match status" value="1"/>
</dbReference>
<feature type="compositionally biased region" description="Polar residues" evidence="2">
    <location>
        <begin position="386"/>
        <end position="399"/>
    </location>
</feature>
<reference evidence="4" key="1">
    <citation type="submission" date="2023-05" db="EMBL/GenBank/DDBJ databases">
        <title>Comparative genomics of Bacillaceae isolates and their secondary metabolite potential.</title>
        <authorList>
            <person name="Song L."/>
            <person name="Nielsen L.J."/>
            <person name="Mohite O."/>
            <person name="Xu X."/>
            <person name="Weber T."/>
            <person name="Kovacs A.T."/>
        </authorList>
    </citation>
    <scope>NUCLEOTIDE SEQUENCE</scope>
    <source>
        <strain evidence="4">LY1</strain>
    </source>
</reference>
<keyword evidence="1" id="KW-0732">Signal</keyword>
<sequence>MKTYIKIISVILAIVLIVGFFVPSLVLNGTVFAKESPKDSTIGGIAVEGLNKEEILQILRDAVEKWQETPLIISGGGTEQELDAHDVQFDIEQVVSQFEELSKKPWFAFWESKRTVQLPIPVIAGVNTKKAVKNKSQWKTEETIARILNQAGNLGSHQINAELVDVSSLENERIAFQISDIPKNVDNLEGLLDTLNNQLIAPNQKMSLLQLLGEQANTVHAETLNFIASMVYSTILQTDYVIVERHAQAVPPSYLQQGLEAEVNVVLAKDLQFVNTSAQLSKLKATIEGNQLKIEIWSAEKDKEVTVRVTKDKIVRPRIIARYSDELAAGQEKIEQEGQEGVRIEIYRSIRVNDGSTEEQLVSRDYYAPVNRIVVRSSRKLEASESVVTDQQKTATDSDLQMDLDGNGLPDANTSATEQKQDGPEIIYGYYDKGGNFVQTSP</sequence>
<dbReference type="Pfam" id="PF07501">
    <property type="entry name" value="G5"/>
    <property type="match status" value="1"/>
</dbReference>
<dbReference type="InterPro" id="IPR011098">
    <property type="entry name" value="G5_dom"/>
</dbReference>
<evidence type="ECO:0000256" key="1">
    <source>
        <dbReference type="ARBA" id="ARBA00022729"/>
    </source>
</evidence>
<name>A0AAX3X0G5_9BACI</name>
<feature type="region of interest" description="Disordered" evidence="2">
    <location>
        <begin position="384"/>
        <end position="424"/>
    </location>
</feature>